<dbReference type="EMBL" id="CP016174">
    <property type="protein sequence ID" value="ANN17089.1"/>
    <property type="molecule type" value="Genomic_DNA"/>
</dbReference>
<keyword evidence="2" id="KW-1185">Reference proteome</keyword>
<dbReference type="RefSeq" id="WP_065912849.1">
    <property type="nucleotide sequence ID" value="NZ_CP016174.1"/>
</dbReference>
<evidence type="ECO:0000313" key="2">
    <source>
        <dbReference type="Proteomes" id="UP000093695"/>
    </source>
</evidence>
<dbReference type="AlphaFoldDB" id="A0A193BY40"/>
<proteinExistence type="predicted"/>
<sequence>MGGVLRDALGVTRCVPMAAGLPGVVRYVVRDAREIMSVFDEVVAPLVDRSVGATPALSRDARDAFLATTVKVGLAMRGYAEMAGVPFDPALAALGSSFTRVYDDLVDNFDRPDLDDRLAELFRGEAFEPMSEVESLLLALYRAMEARLARPAEDTIFTVMRDLHDYERQSRRQRDPRLPLAEVERITRGKGGLGVTALFALLRPGMTADELDLLVELGDVLQLLDDYHDVAVDHRDGVVTVATLGEPGLAVLADKIRGLRSRFARHYGPGRDRRLAAMLFVMLVGAFAAGRRRLDRPVRSTRSRRPFVLLFSRTGTITPGGAGFDG</sequence>
<dbReference type="SUPFAM" id="SSF48576">
    <property type="entry name" value="Terpenoid synthases"/>
    <property type="match status" value="1"/>
</dbReference>
<evidence type="ECO:0000313" key="1">
    <source>
        <dbReference type="EMBL" id="ANN17089.1"/>
    </source>
</evidence>
<dbReference type="eggNOG" id="ENOG503444I">
    <property type="taxonomic scope" value="Bacteria"/>
</dbReference>
<reference evidence="1 2" key="1">
    <citation type="journal article" date="2015" name="Genome Announc.">
        <title>Draft Genome Sequence of Norvancomycin-Producing Strain Amycolatopsis orientalis CPCC200066.</title>
        <authorList>
            <person name="Lei X."/>
            <person name="Yuan F."/>
            <person name="Shi Y."/>
            <person name="Li X."/>
            <person name="Wang L."/>
            <person name="Hong B."/>
        </authorList>
    </citation>
    <scope>NUCLEOTIDE SEQUENCE [LARGE SCALE GENOMIC DNA]</scope>
    <source>
        <strain evidence="1 2">B-37</strain>
    </source>
</reference>
<evidence type="ECO:0008006" key="3">
    <source>
        <dbReference type="Google" id="ProtNLM"/>
    </source>
</evidence>
<dbReference type="InterPro" id="IPR008949">
    <property type="entry name" value="Isoprenoid_synthase_dom_sf"/>
</dbReference>
<organism evidence="1 2">
    <name type="scientific">Amycolatopsis orientalis</name>
    <name type="common">Nocardia orientalis</name>
    <dbReference type="NCBI Taxonomy" id="31958"/>
    <lineage>
        <taxon>Bacteria</taxon>
        <taxon>Bacillati</taxon>
        <taxon>Actinomycetota</taxon>
        <taxon>Actinomycetes</taxon>
        <taxon>Pseudonocardiales</taxon>
        <taxon>Pseudonocardiaceae</taxon>
        <taxon>Amycolatopsis</taxon>
    </lineage>
</organism>
<dbReference type="KEGG" id="aori:SD37_16505"/>
<dbReference type="STRING" id="31958.SD37_16505"/>
<protein>
    <recommendedName>
        <fullName evidence="3">Phytoene synthase</fullName>
    </recommendedName>
</protein>
<accession>A0A193BY40</accession>
<dbReference type="Proteomes" id="UP000093695">
    <property type="component" value="Chromosome"/>
</dbReference>
<gene>
    <name evidence="1" type="ORF">SD37_16505</name>
</gene>
<name>A0A193BY40_AMYOR</name>
<dbReference type="CDD" id="cd00385">
    <property type="entry name" value="Isoprenoid_Biosyn_C1"/>
    <property type="match status" value="1"/>
</dbReference>